<dbReference type="EC" id="1.1.1.133" evidence="3 6"/>
<feature type="domain" description="RmlD-like substrate binding" evidence="7">
    <location>
        <begin position="9"/>
        <end position="287"/>
    </location>
</feature>
<evidence type="ECO:0000313" key="8">
    <source>
        <dbReference type="EMBL" id="GGX19547.1"/>
    </source>
</evidence>
<reference evidence="8 9" key="1">
    <citation type="journal article" date="2014" name="Int. J. Syst. Evol. Microbiol.">
        <title>Complete genome sequence of Corynebacterium casei LMG S-19264T (=DSM 44701T), isolated from a smear-ripened cheese.</title>
        <authorList>
            <consortium name="US DOE Joint Genome Institute (JGI-PGF)"/>
            <person name="Walter F."/>
            <person name="Albersmeier A."/>
            <person name="Kalinowski J."/>
            <person name="Ruckert C."/>
        </authorList>
    </citation>
    <scope>NUCLEOTIDE SEQUENCE [LARGE SCALE GENOMIC DNA]</scope>
    <source>
        <strain evidence="8 9">KCTC 12285</strain>
    </source>
</reference>
<dbReference type="EMBL" id="BMWS01000013">
    <property type="protein sequence ID" value="GGX19547.1"/>
    <property type="molecule type" value="Genomic_DNA"/>
</dbReference>
<comment type="similarity">
    <text evidence="2 6">Belongs to the dTDP-4-dehydrorhamnose reductase family.</text>
</comment>
<dbReference type="NCBIfam" id="TIGR01214">
    <property type="entry name" value="rmlD"/>
    <property type="match status" value="1"/>
</dbReference>
<dbReference type="PANTHER" id="PTHR10491">
    <property type="entry name" value="DTDP-4-DEHYDRORHAMNOSE REDUCTASE"/>
    <property type="match status" value="1"/>
</dbReference>
<dbReference type="Proteomes" id="UP000601108">
    <property type="component" value="Unassembled WGS sequence"/>
</dbReference>
<dbReference type="Gene3D" id="3.90.25.10">
    <property type="entry name" value="UDP-galactose 4-epimerase, domain 1"/>
    <property type="match status" value="1"/>
</dbReference>
<dbReference type="AlphaFoldDB" id="A0A918JV75"/>
<accession>A0A918JV75</accession>
<dbReference type="GO" id="GO:0008831">
    <property type="term" value="F:dTDP-4-dehydrorhamnose reductase activity"/>
    <property type="evidence" value="ECO:0007669"/>
    <property type="project" value="UniProtKB-EC"/>
</dbReference>
<dbReference type="SUPFAM" id="SSF51735">
    <property type="entry name" value="NAD(P)-binding Rossmann-fold domains"/>
    <property type="match status" value="1"/>
</dbReference>
<keyword evidence="6" id="KW-0560">Oxidoreductase</keyword>
<comment type="function">
    <text evidence="6">Catalyzes the reduction of dTDP-6-deoxy-L-lyxo-4-hexulose to yield dTDP-L-rhamnose.</text>
</comment>
<evidence type="ECO:0000256" key="3">
    <source>
        <dbReference type="ARBA" id="ARBA00012929"/>
    </source>
</evidence>
<comment type="pathway">
    <text evidence="1 6">Carbohydrate biosynthesis; dTDP-L-rhamnose biosynthesis.</text>
</comment>
<evidence type="ECO:0000256" key="2">
    <source>
        <dbReference type="ARBA" id="ARBA00010944"/>
    </source>
</evidence>
<evidence type="ECO:0000256" key="4">
    <source>
        <dbReference type="ARBA" id="ARBA00017099"/>
    </source>
</evidence>
<dbReference type="CDD" id="cd05254">
    <property type="entry name" value="dTDP_HR_like_SDR_e"/>
    <property type="match status" value="1"/>
</dbReference>
<keyword evidence="6" id="KW-0521">NADP</keyword>
<dbReference type="InterPro" id="IPR005913">
    <property type="entry name" value="dTDP_dehydrorham_reduct"/>
</dbReference>
<dbReference type="GO" id="GO:0019305">
    <property type="term" value="P:dTDP-rhamnose biosynthetic process"/>
    <property type="evidence" value="ECO:0007669"/>
    <property type="project" value="TreeGrafter"/>
</dbReference>
<proteinExistence type="inferred from homology"/>
<evidence type="ECO:0000256" key="5">
    <source>
        <dbReference type="ARBA" id="ARBA00048200"/>
    </source>
</evidence>
<sequence>MYNESNKIKILVTGSNGQLGQCLQKIEQNYTSLELHFYKSKDLDITNKDAISQVFKDDSFDFVINCAGYTNVEQAEKESEKAFLINEEGVRNLAQTCKKQNSILIHISTDYVFDGKKETPYTEEDIPNPINEYGKSKLAGEQCIQEILETFFIIRTSWLYSEFGHNFFKTILKKSETETELTITTSQKGTPTNANDLATFILDLILINNQKYGIYHFSNSGEATWYDFAKEILSVSGKLDTITLKKTDNYPTFAQRPKYSVLNIIKIKHIFTISPIEWKKTLSQFLNK</sequence>
<dbReference type="RefSeq" id="WP_155837968.1">
    <property type="nucleotide sequence ID" value="NZ_BMWS01000013.1"/>
</dbReference>
<protein>
    <recommendedName>
        <fullName evidence="4 6">dTDP-4-dehydrorhamnose reductase</fullName>
        <ecNumber evidence="3 6">1.1.1.133</ecNumber>
    </recommendedName>
</protein>
<organism evidence="8 9">
    <name type="scientific">Aquimarina muelleri</name>
    <dbReference type="NCBI Taxonomy" id="279356"/>
    <lineage>
        <taxon>Bacteria</taxon>
        <taxon>Pseudomonadati</taxon>
        <taxon>Bacteroidota</taxon>
        <taxon>Flavobacteriia</taxon>
        <taxon>Flavobacteriales</taxon>
        <taxon>Flavobacteriaceae</taxon>
        <taxon>Aquimarina</taxon>
    </lineage>
</organism>
<evidence type="ECO:0000256" key="1">
    <source>
        <dbReference type="ARBA" id="ARBA00004781"/>
    </source>
</evidence>
<comment type="catalytic activity">
    <reaction evidence="5">
        <text>dTDP-beta-L-rhamnose + NADP(+) = dTDP-4-dehydro-beta-L-rhamnose + NADPH + H(+)</text>
        <dbReference type="Rhea" id="RHEA:21796"/>
        <dbReference type="ChEBI" id="CHEBI:15378"/>
        <dbReference type="ChEBI" id="CHEBI:57510"/>
        <dbReference type="ChEBI" id="CHEBI:57783"/>
        <dbReference type="ChEBI" id="CHEBI:58349"/>
        <dbReference type="ChEBI" id="CHEBI:62830"/>
        <dbReference type="EC" id="1.1.1.133"/>
    </reaction>
</comment>
<dbReference type="Pfam" id="PF04321">
    <property type="entry name" value="RmlD_sub_bind"/>
    <property type="match status" value="1"/>
</dbReference>
<keyword evidence="9" id="KW-1185">Reference proteome</keyword>
<dbReference type="FunFam" id="3.40.50.720:FF:000159">
    <property type="entry name" value="dTDP-4-dehydrorhamnose reductase"/>
    <property type="match status" value="1"/>
</dbReference>
<evidence type="ECO:0000259" key="7">
    <source>
        <dbReference type="Pfam" id="PF04321"/>
    </source>
</evidence>
<evidence type="ECO:0000256" key="6">
    <source>
        <dbReference type="RuleBase" id="RU364082"/>
    </source>
</evidence>
<dbReference type="InterPro" id="IPR029903">
    <property type="entry name" value="RmlD-like-bd"/>
</dbReference>
<dbReference type="Gene3D" id="3.40.50.720">
    <property type="entry name" value="NAD(P)-binding Rossmann-like Domain"/>
    <property type="match status" value="1"/>
</dbReference>
<name>A0A918JV75_9FLAO</name>
<evidence type="ECO:0000313" key="9">
    <source>
        <dbReference type="Proteomes" id="UP000601108"/>
    </source>
</evidence>
<dbReference type="InterPro" id="IPR036291">
    <property type="entry name" value="NAD(P)-bd_dom_sf"/>
</dbReference>
<dbReference type="GO" id="GO:0005829">
    <property type="term" value="C:cytosol"/>
    <property type="evidence" value="ECO:0007669"/>
    <property type="project" value="TreeGrafter"/>
</dbReference>
<dbReference type="PANTHER" id="PTHR10491:SF4">
    <property type="entry name" value="METHIONINE ADENOSYLTRANSFERASE 2 SUBUNIT BETA"/>
    <property type="match status" value="1"/>
</dbReference>
<comment type="caution">
    <text evidence="8">The sequence shown here is derived from an EMBL/GenBank/DDBJ whole genome shotgun (WGS) entry which is preliminary data.</text>
</comment>
<gene>
    <name evidence="8" type="primary">rmlD</name>
    <name evidence="8" type="ORF">GCM10007384_21070</name>
</gene>